<gene>
    <name evidence="4" type="ORF">SAMN04488041_1114</name>
</gene>
<dbReference type="Proteomes" id="UP000183076">
    <property type="component" value="Unassembled WGS sequence"/>
</dbReference>
<dbReference type="SUPFAM" id="SSF46785">
    <property type="entry name" value="Winged helix' DNA-binding domain"/>
    <property type="match status" value="1"/>
</dbReference>
<evidence type="ECO:0000313" key="5">
    <source>
        <dbReference type="Proteomes" id="UP000183076"/>
    </source>
</evidence>
<feature type="compositionally biased region" description="Basic and acidic residues" evidence="1">
    <location>
        <begin position="246"/>
        <end position="259"/>
    </location>
</feature>
<dbReference type="InterPro" id="IPR011991">
    <property type="entry name" value="ArsR-like_HTH"/>
</dbReference>
<dbReference type="RefSeq" id="WP_074637577.1">
    <property type="nucleotide sequence ID" value="NZ_FNNB01000011.1"/>
</dbReference>
<dbReference type="STRING" id="60137.SAMN04488041_1114"/>
<evidence type="ECO:0000259" key="2">
    <source>
        <dbReference type="Pfam" id="PF03428"/>
    </source>
</evidence>
<dbReference type="AlphaFoldDB" id="A0A1H3DHR2"/>
<dbReference type="InterPro" id="IPR036390">
    <property type="entry name" value="WH_DNA-bd_sf"/>
</dbReference>
<dbReference type="EMBL" id="FNNB01000011">
    <property type="protein sequence ID" value="SDX65955.1"/>
    <property type="molecule type" value="Genomic_DNA"/>
</dbReference>
<proteinExistence type="predicted"/>
<dbReference type="InterPro" id="IPR021760">
    <property type="entry name" value="RepC_C"/>
</dbReference>
<evidence type="ECO:0000313" key="4">
    <source>
        <dbReference type="EMBL" id="SDX65955.1"/>
    </source>
</evidence>
<dbReference type="InterPro" id="IPR005090">
    <property type="entry name" value="RepC_N"/>
</dbReference>
<feature type="region of interest" description="Disordered" evidence="1">
    <location>
        <begin position="234"/>
        <end position="259"/>
    </location>
</feature>
<dbReference type="InterPro" id="IPR047611">
    <property type="entry name" value="RepABC_RepC"/>
</dbReference>
<evidence type="ECO:0000259" key="3">
    <source>
        <dbReference type="Pfam" id="PF11800"/>
    </source>
</evidence>
<dbReference type="CDD" id="cd00090">
    <property type="entry name" value="HTH_ARSR"/>
    <property type="match status" value="1"/>
</dbReference>
<feature type="domain" description="Plasmid replication protein C N-terminal" evidence="2">
    <location>
        <begin position="20"/>
        <end position="166"/>
    </location>
</feature>
<dbReference type="Pfam" id="PF11800">
    <property type="entry name" value="RP-C_C"/>
    <property type="match status" value="1"/>
</dbReference>
<reference evidence="5" key="1">
    <citation type="submission" date="2016-10" db="EMBL/GenBank/DDBJ databases">
        <authorList>
            <person name="Varghese N."/>
            <person name="Submissions S."/>
        </authorList>
    </citation>
    <scope>NUCLEOTIDE SEQUENCE [LARGE SCALE GENOMIC DNA]</scope>
    <source>
        <strain evidence="5">DSM 10014</strain>
    </source>
</reference>
<feature type="domain" description="Plasmid replication protein C C-terminal" evidence="3">
    <location>
        <begin position="264"/>
        <end position="361"/>
    </location>
</feature>
<name>A0A1H3DHR2_9RHOB</name>
<accession>A0A1H3DHR2</accession>
<sequence length="367" mass="40816">MGKAFRTLVGRPVDDRAATPCGPDKWHLLDQLTQASETYELSHRTLTVLQALLTFLPTRHIPSGPAGIVFASNQRLSERLHGMPESTLRRHLAQLLRAGIVSRHDSPNRKRFAHSRGGEITAAFGFDLSPMVHQAGAISLAATEAQARQEELLTLRDEVLMLRATLLQETGHEEQLAEVAKLLRRKADKTELCEMAAALKNLLKTRLEQVSKTEEVSTAYAQNERHIQDSDIIQFDSEGQGTCTPERPRPVESNEAEKDQSVSLSQVLSTCKEHQSFFPEPLRNWSDVESISDKIAPMLGIDHPVMIDAKRIMGREGAAITVLCMLEKASAIRSPGAYLRRLTQMARDGAFSLKPMLMALENREIVS</sequence>
<dbReference type="GO" id="GO:0006355">
    <property type="term" value="P:regulation of DNA-templated transcription"/>
    <property type="evidence" value="ECO:0007669"/>
    <property type="project" value="UniProtKB-ARBA"/>
</dbReference>
<dbReference type="NCBIfam" id="NF040974">
    <property type="entry name" value="RepABC_RepC"/>
    <property type="match status" value="1"/>
</dbReference>
<protein>
    <submittedName>
        <fullName evidence="4">Replication initiation protein RepC</fullName>
    </submittedName>
</protein>
<organism evidence="4 5">
    <name type="scientific">Sulfitobacter pontiacus</name>
    <dbReference type="NCBI Taxonomy" id="60137"/>
    <lineage>
        <taxon>Bacteria</taxon>
        <taxon>Pseudomonadati</taxon>
        <taxon>Pseudomonadota</taxon>
        <taxon>Alphaproteobacteria</taxon>
        <taxon>Rhodobacterales</taxon>
        <taxon>Roseobacteraceae</taxon>
        <taxon>Sulfitobacter</taxon>
    </lineage>
</organism>
<evidence type="ECO:0000256" key="1">
    <source>
        <dbReference type="SAM" id="MobiDB-lite"/>
    </source>
</evidence>
<dbReference type="Pfam" id="PF03428">
    <property type="entry name" value="RP-C"/>
    <property type="match status" value="1"/>
</dbReference>